<proteinExistence type="predicted"/>
<feature type="compositionally biased region" description="Acidic residues" evidence="1">
    <location>
        <begin position="243"/>
        <end position="252"/>
    </location>
</feature>
<sequence>IQAQLIDFEELQDQLVLHSALFFDSNQTSQEFLQIMDEIEKQFAPLPFYRVDKQSIKNDAIFSMDDYQNLPIVFIFNPDEMLAESYRQDLTKENLVQFFDIKINTKPKTPLIASSMEEIISEPAFIQFEDQNCEFCNQTALTMSIAATYLNIKTKIISCSLDEDLCDQIGVYNFPTKWIVIDGHPTVTDAWSVQLYIDAYKFEMSEREQRKNIKIERQEKLDNLDGELNDDLFDVMNQTEMDQIDEQGDEIIQDDRAKKDEL</sequence>
<dbReference type="Gene3D" id="3.40.30.10">
    <property type="entry name" value="Glutaredoxin"/>
    <property type="match status" value="1"/>
</dbReference>
<protein>
    <recommendedName>
        <fullName evidence="3">Thioredoxin domain-containing protein</fullName>
    </recommendedName>
</protein>
<dbReference type="EMBL" id="GDID01003816">
    <property type="protein sequence ID" value="JAP92790.1"/>
    <property type="molecule type" value="Transcribed_RNA"/>
</dbReference>
<dbReference type="InterPro" id="IPR036249">
    <property type="entry name" value="Thioredoxin-like_sf"/>
</dbReference>
<accession>A0A146K7G8</accession>
<name>A0A146K7G8_9EUKA</name>
<evidence type="ECO:0000256" key="1">
    <source>
        <dbReference type="SAM" id="MobiDB-lite"/>
    </source>
</evidence>
<dbReference type="SUPFAM" id="SSF52833">
    <property type="entry name" value="Thioredoxin-like"/>
    <property type="match status" value="1"/>
</dbReference>
<evidence type="ECO:0000313" key="2">
    <source>
        <dbReference type="EMBL" id="JAP92790.1"/>
    </source>
</evidence>
<reference evidence="2" key="1">
    <citation type="submission" date="2015-07" db="EMBL/GenBank/DDBJ databases">
        <title>Adaptation to a free-living lifestyle via gene acquisitions in the diplomonad Trepomonas sp. PC1.</title>
        <authorList>
            <person name="Xu F."/>
            <person name="Jerlstrom-Hultqvist J."/>
            <person name="Kolisko M."/>
            <person name="Simpson A.G.B."/>
            <person name="Roger A.J."/>
            <person name="Svard S.G."/>
            <person name="Andersson J.O."/>
        </authorList>
    </citation>
    <scope>NUCLEOTIDE SEQUENCE</scope>
    <source>
        <strain evidence="2">PC1</strain>
    </source>
</reference>
<dbReference type="AlphaFoldDB" id="A0A146K7G8"/>
<evidence type="ECO:0008006" key="3">
    <source>
        <dbReference type="Google" id="ProtNLM"/>
    </source>
</evidence>
<feature type="compositionally biased region" description="Basic and acidic residues" evidence="1">
    <location>
        <begin position="253"/>
        <end position="262"/>
    </location>
</feature>
<feature type="non-terminal residue" evidence="2">
    <location>
        <position position="1"/>
    </location>
</feature>
<organism evidence="2">
    <name type="scientific">Trepomonas sp. PC1</name>
    <dbReference type="NCBI Taxonomy" id="1076344"/>
    <lineage>
        <taxon>Eukaryota</taxon>
        <taxon>Metamonada</taxon>
        <taxon>Diplomonadida</taxon>
        <taxon>Hexamitidae</taxon>
        <taxon>Hexamitinae</taxon>
        <taxon>Trepomonas</taxon>
    </lineage>
</organism>
<gene>
    <name evidence="2" type="ORF">TPC1_15151</name>
</gene>
<feature type="region of interest" description="Disordered" evidence="1">
    <location>
        <begin position="243"/>
        <end position="262"/>
    </location>
</feature>